<evidence type="ECO:0000259" key="7">
    <source>
        <dbReference type="PROSITE" id="PS50885"/>
    </source>
</evidence>
<dbReference type="CDD" id="cd06225">
    <property type="entry name" value="HAMP"/>
    <property type="match status" value="1"/>
</dbReference>
<dbReference type="PROSITE" id="PS50111">
    <property type="entry name" value="CHEMOTAXIS_TRANSDUC_2"/>
    <property type="match status" value="1"/>
</dbReference>
<evidence type="ECO:0008006" key="10">
    <source>
        <dbReference type="Google" id="ProtNLM"/>
    </source>
</evidence>
<feature type="transmembrane region" description="Helical" evidence="5">
    <location>
        <begin position="276"/>
        <end position="295"/>
    </location>
</feature>
<keyword evidence="9" id="KW-1185">Reference proteome</keyword>
<evidence type="ECO:0000313" key="9">
    <source>
        <dbReference type="Proteomes" id="UP000035036"/>
    </source>
</evidence>
<evidence type="ECO:0000256" key="2">
    <source>
        <dbReference type="ARBA" id="ARBA00029447"/>
    </source>
</evidence>
<sequence>MKTFLGLRAKILLALVGLAVIPLAFALLIVSSRTSDLIDDNLRGRLEENSRLVLEIMEDTRRETRNYIHVLRRDEDLINSIKYAIDPDEPLNLGTAMEDAIRIFNLDLVQIVSLEGKVLRRENQPKFADLPLSRIGEECMIHQLIAPEGERPAEVSGITTFEGMSAIIAAAPITFHKEPLAYLVGVIFLDDSYAARLSNLSGAEISFNCQDGATTASLDALKDLDVTSRADREIWELEVGKSSYLAQRIVLTPGQCMVIALDRSSMLASQKEMEQLVLVTLAGVGVLAVLIGVFISRGIVRPLGEVVGNLREIAEGEADLTHTLKVRSSDEVGALAENFNRFLARLRETVRHTLEVRNELAQATEQIRLSSHAVSEGAERQSRSLQESHSALQDIDGIISGVAENVATLLLAAEESSSATLQVGSTTEEIAEQMEIMFAKVEEIITSLGEMSSSSQQIADSVTALSSSTQETAASVTEFDAAIKEIEQSAERTNRLSDEAVRETERGQKAVEDSISGIQALCETVEQATTTIQELGRQSSAIGKILTVIDEVADQTSLLALNAAIIAAQAGEHGRGFAVVADEIGELAERTAVSTRDIAEIINHLQKGTREAVDTMTQGNEKVRQEAEKACIAGEALETIRVSTLKSSEEVRGIVRATQEQARGSQQITRAVNSNTDTLMQIASAIKQHSQGIRHLNAASEEMREITARVKVSTGEQTSGSRQISQNMEKIREMIENINGATHEQSVRSHQVVTAVSNVREIAESNVARTQEFDRVIEALLRHAQTLKDEIGAFKVE</sequence>
<dbReference type="SUPFAM" id="SSF58104">
    <property type="entry name" value="Methyl-accepting chemotaxis protein (MCP) signaling domain"/>
    <property type="match status" value="3"/>
</dbReference>
<keyword evidence="5" id="KW-0472">Membrane</keyword>
<dbReference type="Pfam" id="PF05228">
    <property type="entry name" value="CHASE4"/>
    <property type="match status" value="1"/>
</dbReference>
<name>A0A0B5FEC6_9BACT</name>
<feature type="coiled-coil region" evidence="4">
    <location>
        <begin position="483"/>
        <end position="538"/>
    </location>
</feature>
<organism evidence="8 9">
    <name type="scientific">Geoalkalibacter subterraneus</name>
    <dbReference type="NCBI Taxonomy" id="483547"/>
    <lineage>
        <taxon>Bacteria</taxon>
        <taxon>Pseudomonadati</taxon>
        <taxon>Thermodesulfobacteriota</taxon>
        <taxon>Desulfuromonadia</taxon>
        <taxon>Desulfuromonadales</taxon>
        <taxon>Geoalkalibacteraceae</taxon>
        <taxon>Geoalkalibacter</taxon>
    </lineage>
</organism>
<dbReference type="STRING" id="483547.GSUB_02420"/>
<dbReference type="AlphaFoldDB" id="A0A0B5FEC6"/>
<evidence type="ECO:0000259" key="6">
    <source>
        <dbReference type="PROSITE" id="PS50111"/>
    </source>
</evidence>
<evidence type="ECO:0000256" key="5">
    <source>
        <dbReference type="SAM" id="Phobius"/>
    </source>
</evidence>
<proteinExistence type="inferred from homology"/>
<dbReference type="Pfam" id="PF00015">
    <property type="entry name" value="MCPsignal"/>
    <property type="match status" value="1"/>
</dbReference>
<keyword evidence="5" id="KW-1133">Transmembrane helix</keyword>
<keyword evidence="1 3" id="KW-0807">Transducer</keyword>
<dbReference type="Pfam" id="PF00672">
    <property type="entry name" value="HAMP"/>
    <property type="match status" value="1"/>
</dbReference>
<dbReference type="PANTHER" id="PTHR32089">
    <property type="entry name" value="METHYL-ACCEPTING CHEMOTAXIS PROTEIN MCPB"/>
    <property type="match status" value="1"/>
</dbReference>
<dbReference type="GO" id="GO:0007165">
    <property type="term" value="P:signal transduction"/>
    <property type="evidence" value="ECO:0007669"/>
    <property type="project" value="UniProtKB-KW"/>
</dbReference>
<reference evidence="8 9" key="1">
    <citation type="journal article" date="2015" name="Genome Announc.">
        <title>Genomes of Geoalkalibacter ferrihydriticus Z-0531T and Geoalkalibacter subterraneus Red1T, Two Haloalkaliphilic Metal-Reducing Deltaproteobacteria.</title>
        <authorList>
            <person name="Badalamenti J.P."/>
            <person name="Krajmalnik-Brown R."/>
            <person name="Torres C.I."/>
            <person name="Bond D.R."/>
        </authorList>
    </citation>
    <scope>NUCLEOTIDE SEQUENCE [LARGE SCALE GENOMIC DNA]</scope>
    <source>
        <strain evidence="8 9">Red1</strain>
    </source>
</reference>
<dbReference type="Proteomes" id="UP000035036">
    <property type="component" value="Chromosome"/>
</dbReference>
<dbReference type="RefSeq" id="WP_040199030.1">
    <property type="nucleotide sequence ID" value="NZ_CP010311.1"/>
</dbReference>
<comment type="similarity">
    <text evidence="2">Belongs to the methyl-accepting chemotaxis (MCP) protein family.</text>
</comment>
<dbReference type="EMBL" id="CP010311">
    <property type="protein sequence ID" value="AJF05648.1"/>
    <property type="molecule type" value="Genomic_DNA"/>
</dbReference>
<dbReference type="InterPro" id="IPR003660">
    <property type="entry name" value="HAMP_dom"/>
</dbReference>
<feature type="domain" description="Methyl-accepting transducer" evidence="6">
    <location>
        <begin position="440"/>
        <end position="676"/>
    </location>
</feature>
<dbReference type="PROSITE" id="PS50885">
    <property type="entry name" value="HAMP"/>
    <property type="match status" value="1"/>
</dbReference>
<keyword evidence="4" id="KW-0175">Coiled coil</keyword>
<dbReference type="Gene3D" id="1.10.287.950">
    <property type="entry name" value="Methyl-accepting chemotaxis protein"/>
    <property type="match status" value="3"/>
</dbReference>
<evidence type="ECO:0000313" key="8">
    <source>
        <dbReference type="EMBL" id="AJF05648.1"/>
    </source>
</evidence>
<dbReference type="SMART" id="SM00283">
    <property type="entry name" value="MA"/>
    <property type="match status" value="1"/>
</dbReference>
<gene>
    <name evidence="8" type="ORF">GSUB_02420</name>
</gene>
<keyword evidence="5" id="KW-0812">Transmembrane</keyword>
<dbReference type="KEGG" id="gsb:GSUB_02420"/>
<evidence type="ECO:0000256" key="3">
    <source>
        <dbReference type="PROSITE-ProRule" id="PRU00284"/>
    </source>
</evidence>
<dbReference type="InterPro" id="IPR007892">
    <property type="entry name" value="CHASE4"/>
</dbReference>
<accession>A0A0B5FEC6</accession>
<dbReference type="GO" id="GO:0016020">
    <property type="term" value="C:membrane"/>
    <property type="evidence" value="ECO:0007669"/>
    <property type="project" value="InterPro"/>
</dbReference>
<evidence type="ECO:0000256" key="1">
    <source>
        <dbReference type="ARBA" id="ARBA00023224"/>
    </source>
</evidence>
<dbReference type="PANTHER" id="PTHR32089:SF112">
    <property type="entry name" value="LYSOZYME-LIKE PROTEIN-RELATED"/>
    <property type="match status" value="1"/>
</dbReference>
<dbReference type="SMART" id="SM00304">
    <property type="entry name" value="HAMP"/>
    <property type="match status" value="1"/>
</dbReference>
<evidence type="ECO:0000256" key="4">
    <source>
        <dbReference type="SAM" id="Coils"/>
    </source>
</evidence>
<protein>
    <recommendedName>
        <fullName evidence="10">Chemotaxis protein</fullName>
    </recommendedName>
</protein>
<feature type="domain" description="HAMP" evidence="7">
    <location>
        <begin position="297"/>
        <end position="351"/>
    </location>
</feature>
<dbReference type="OrthoDB" id="5523945at2"/>
<dbReference type="InterPro" id="IPR004089">
    <property type="entry name" value="MCPsignal_dom"/>
</dbReference>
<dbReference type="HOGENOM" id="CLU_319274_0_0_7"/>